<dbReference type="RefSeq" id="WP_064452386.1">
    <property type="nucleotide sequence ID" value="NZ_CP015600.1"/>
</dbReference>
<name>A0A172Z137_9PSED</name>
<dbReference type="NCBIfam" id="TIGR03353">
    <property type="entry name" value="VI_chp_4"/>
    <property type="match status" value="1"/>
</dbReference>
<dbReference type="InterPro" id="IPR010263">
    <property type="entry name" value="T6SS_TssK"/>
</dbReference>
<dbReference type="Pfam" id="PF05936">
    <property type="entry name" value="T6SS_VasE"/>
    <property type="match status" value="1"/>
</dbReference>
<evidence type="ECO:0008006" key="3">
    <source>
        <dbReference type="Google" id="ProtNLM"/>
    </source>
</evidence>
<accession>A0A172Z137</accession>
<dbReference type="PANTHER" id="PTHR35566">
    <property type="entry name" value="BLR3599 PROTEIN"/>
    <property type="match status" value="1"/>
</dbReference>
<dbReference type="PATRIC" id="fig|219572.3.peg.2939"/>
<dbReference type="STRING" id="219572.A7J50_2862"/>
<proteinExistence type="predicted"/>
<dbReference type="PANTHER" id="PTHR35566:SF1">
    <property type="entry name" value="TYPE VI SECRETION SYSTEM BASEPLATE COMPONENT TSSK1"/>
    <property type="match status" value="1"/>
</dbReference>
<dbReference type="AlphaFoldDB" id="A0A172Z137"/>
<reference evidence="1 2" key="1">
    <citation type="submission" date="2016-05" db="EMBL/GenBank/DDBJ databases">
        <title>Complete genome sequence of Pseudomonas antarctica PAMC 27494.</title>
        <authorList>
            <person name="Lee J."/>
        </authorList>
    </citation>
    <scope>NUCLEOTIDE SEQUENCE [LARGE SCALE GENOMIC DNA]</scope>
    <source>
        <strain evidence="1 2">PAMC 27494</strain>
    </source>
</reference>
<organism evidence="1 2">
    <name type="scientific">Pseudomonas antarctica</name>
    <dbReference type="NCBI Taxonomy" id="219572"/>
    <lineage>
        <taxon>Bacteria</taxon>
        <taxon>Pseudomonadati</taxon>
        <taxon>Pseudomonadota</taxon>
        <taxon>Gammaproteobacteria</taxon>
        <taxon>Pseudomonadales</taxon>
        <taxon>Pseudomonadaceae</taxon>
        <taxon>Pseudomonas</taxon>
    </lineage>
</organism>
<gene>
    <name evidence="1" type="ORF">A7J50_2862</name>
</gene>
<sequence>MNIDKPLYWHQGLFLQPQHFQQNDARLESLVTRTLACQQPHAWGLISMCLNDAALASRQCRVEQLSVRFTDGSLVEYPGNASLECRPLALADFVSDSRTLYVGLKRSQPGEPDAQVFEDLQDAQKANVRFAVRADPHTLNDRHGDAPEALVRQMSYVLRLFWEDELDNLGAYDLLPIARLEHDGDRIHLAERYIAPCVMIGASPALMQTLRDTRDELVGRARQLEVFKQSGDARYGDFDAAHTHNLLALVILNRYGPLLTHLLETPQVSPWQVYGTLRQLIGELSVFSERCDMLGQTRDGRSLLTSYQHETSGQAITLAAGLIGQLLNEISVGSELLVRLLPSEGLFQSSLPDAFLGPRHRYYLVVRSDGDPTRLAQQLELDGKLGAPQDMPDLINRALPGVELIYLQVPPQGMPRRPGALYYRLEPLSEAWEKVCSTQAAALFMPNAPADMLVELVVVRA</sequence>
<dbReference type="KEGG" id="panr:A7J50_2862"/>
<dbReference type="EMBL" id="CP015600">
    <property type="protein sequence ID" value="ANF86255.1"/>
    <property type="molecule type" value="Genomic_DNA"/>
</dbReference>
<evidence type="ECO:0000313" key="1">
    <source>
        <dbReference type="EMBL" id="ANF86255.1"/>
    </source>
</evidence>
<protein>
    <recommendedName>
        <fullName evidence="3">Type VI secretion system protein ImpJ</fullName>
    </recommendedName>
</protein>
<dbReference type="Proteomes" id="UP000077829">
    <property type="component" value="Chromosome"/>
</dbReference>
<evidence type="ECO:0000313" key="2">
    <source>
        <dbReference type="Proteomes" id="UP000077829"/>
    </source>
</evidence>